<dbReference type="Pfam" id="PF08448">
    <property type="entry name" value="PAS_4"/>
    <property type="match status" value="1"/>
</dbReference>
<gene>
    <name evidence="2" type="ORF">GR204_01645</name>
</gene>
<proteinExistence type="predicted"/>
<dbReference type="SUPFAM" id="SSF55785">
    <property type="entry name" value="PYP-like sensor domain (PAS domain)"/>
    <property type="match status" value="1"/>
</dbReference>
<comment type="caution">
    <text evidence="2">The sequence shown here is derived from an EMBL/GenBank/DDBJ whole genome shotgun (WGS) entry which is preliminary data.</text>
</comment>
<dbReference type="InterPro" id="IPR013656">
    <property type="entry name" value="PAS_4"/>
</dbReference>
<evidence type="ECO:0000313" key="2">
    <source>
        <dbReference type="EMBL" id="NEI32719.1"/>
    </source>
</evidence>
<dbReference type="Proteomes" id="UP000471560">
    <property type="component" value="Unassembled WGS sequence"/>
</dbReference>
<dbReference type="AlphaFoldDB" id="A0A6P0AYT2"/>
<accession>A0A6P0AYT2</accession>
<dbReference type="InterPro" id="IPR000014">
    <property type="entry name" value="PAS"/>
</dbReference>
<evidence type="ECO:0000313" key="3">
    <source>
        <dbReference type="Proteomes" id="UP000471560"/>
    </source>
</evidence>
<dbReference type="EMBL" id="WUEZ01000002">
    <property type="protein sequence ID" value="NEI32719.1"/>
    <property type="molecule type" value="Genomic_DNA"/>
</dbReference>
<dbReference type="CDD" id="cd00130">
    <property type="entry name" value="PAS"/>
    <property type="match status" value="1"/>
</dbReference>
<sequence>MSNEFRAIAPLTEYEAIVGGTPVLLDAIPGAVYVCDRDGWLMCYNAEAAELWGRRPSLQHPRERFCGSHRLYLVDGTALAHEDCPMADAIRTGQATRNTEVTIERPDGTHFTALVNIRPLRDHRGEIQGAINCFQASRHESGEIVRLLRTN</sequence>
<protein>
    <submittedName>
        <fullName evidence="2">PAS domain-containing protein</fullName>
    </submittedName>
</protein>
<feature type="domain" description="PAS fold-4" evidence="1">
    <location>
        <begin position="25"/>
        <end position="132"/>
    </location>
</feature>
<dbReference type="InterPro" id="IPR035965">
    <property type="entry name" value="PAS-like_dom_sf"/>
</dbReference>
<reference evidence="2 3" key="1">
    <citation type="submission" date="2019-12" db="EMBL/GenBank/DDBJ databases">
        <title>Rhizobium genotypes associated with high levels of biological nitrogen fixation by grain legumes in a temperate-maritime cropping system.</title>
        <authorList>
            <person name="Maluk M."/>
            <person name="Francesc Ferrando Molina F."/>
            <person name="Lopez Del Egido L."/>
            <person name="Lafos M."/>
            <person name="Langarica-Fuentes A."/>
            <person name="Gebre Yohannes G."/>
            <person name="Young M.W."/>
            <person name="Martin P."/>
            <person name="Gantlett R."/>
            <person name="Kenicer G."/>
            <person name="Hawes C."/>
            <person name="Begg G.S."/>
            <person name="Quilliam R.S."/>
            <person name="Squire G.R."/>
            <person name="Poole P.S."/>
            <person name="Young P.W."/>
            <person name="Iannetta P.M."/>
            <person name="James E.K."/>
        </authorList>
    </citation>
    <scope>NUCLEOTIDE SEQUENCE [LARGE SCALE GENOMIC DNA]</scope>
    <source>
        <strain evidence="2 3">JHI1096</strain>
    </source>
</reference>
<organism evidence="2 3">
    <name type="scientific">Rhizobium leguminosarum</name>
    <dbReference type="NCBI Taxonomy" id="384"/>
    <lineage>
        <taxon>Bacteria</taxon>
        <taxon>Pseudomonadati</taxon>
        <taxon>Pseudomonadota</taxon>
        <taxon>Alphaproteobacteria</taxon>
        <taxon>Hyphomicrobiales</taxon>
        <taxon>Rhizobiaceae</taxon>
        <taxon>Rhizobium/Agrobacterium group</taxon>
        <taxon>Rhizobium</taxon>
    </lineage>
</organism>
<name>A0A6P0AYT2_RHILE</name>
<evidence type="ECO:0000259" key="1">
    <source>
        <dbReference type="Pfam" id="PF08448"/>
    </source>
</evidence>
<dbReference type="Gene3D" id="3.30.450.20">
    <property type="entry name" value="PAS domain"/>
    <property type="match status" value="1"/>
</dbReference>